<dbReference type="CDD" id="cd06261">
    <property type="entry name" value="TM_PBP2"/>
    <property type="match status" value="1"/>
</dbReference>
<keyword evidence="6 8" id="KW-1133">Transmembrane helix</keyword>
<dbReference type="GO" id="GO:0006865">
    <property type="term" value="P:amino acid transport"/>
    <property type="evidence" value="ECO:0007669"/>
    <property type="project" value="UniProtKB-KW"/>
</dbReference>
<evidence type="ECO:0000313" key="11">
    <source>
        <dbReference type="Proteomes" id="UP000440096"/>
    </source>
</evidence>
<dbReference type="PANTHER" id="PTHR30614">
    <property type="entry name" value="MEMBRANE COMPONENT OF AMINO ACID ABC TRANSPORTER"/>
    <property type="match status" value="1"/>
</dbReference>
<dbReference type="InterPro" id="IPR035906">
    <property type="entry name" value="MetI-like_sf"/>
</dbReference>
<keyword evidence="3" id="KW-1003">Cell membrane</keyword>
<organism evidence="10 11">
    <name type="scientific">Amycolatopsis pithecellobii</name>
    <dbReference type="NCBI Taxonomy" id="664692"/>
    <lineage>
        <taxon>Bacteria</taxon>
        <taxon>Bacillati</taxon>
        <taxon>Actinomycetota</taxon>
        <taxon>Actinomycetes</taxon>
        <taxon>Pseudonocardiales</taxon>
        <taxon>Pseudonocardiaceae</taxon>
        <taxon>Amycolatopsis</taxon>
    </lineage>
</organism>
<keyword evidence="4 8" id="KW-0812">Transmembrane</keyword>
<dbReference type="GO" id="GO:0022857">
    <property type="term" value="F:transmembrane transporter activity"/>
    <property type="evidence" value="ECO:0007669"/>
    <property type="project" value="InterPro"/>
</dbReference>
<evidence type="ECO:0000256" key="1">
    <source>
        <dbReference type="ARBA" id="ARBA00004651"/>
    </source>
</evidence>
<evidence type="ECO:0000256" key="4">
    <source>
        <dbReference type="ARBA" id="ARBA00022692"/>
    </source>
</evidence>
<dbReference type="PROSITE" id="PS50928">
    <property type="entry name" value="ABC_TM1"/>
    <property type="match status" value="1"/>
</dbReference>
<feature type="domain" description="ABC transmembrane type-1" evidence="9">
    <location>
        <begin position="21"/>
        <end position="209"/>
    </location>
</feature>
<evidence type="ECO:0000259" key="9">
    <source>
        <dbReference type="PROSITE" id="PS50928"/>
    </source>
</evidence>
<comment type="similarity">
    <text evidence="8">Belongs to the binding-protein-dependent transport system permease family.</text>
</comment>
<evidence type="ECO:0000256" key="3">
    <source>
        <dbReference type="ARBA" id="ARBA00022475"/>
    </source>
</evidence>
<keyword evidence="11" id="KW-1185">Reference proteome</keyword>
<dbReference type="SUPFAM" id="SSF161098">
    <property type="entry name" value="MetI-like"/>
    <property type="match status" value="1"/>
</dbReference>
<feature type="transmembrane region" description="Helical" evidence="8">
    <location>
        <begin position="86"/>
        <end position="109"/>
    </location>
</feature>
<keyword evidence="7 8" id="KW-0472">Membrane</keyword>
<keyword evidence="2 8" id="KW-0813">Transport</keyword>
<feature type="transmembrane region" description="Helical" evidence="8">
    <location>
        <begin position="27"/>
        <end position="47"/>
    </location>
</feature>
<name>A0A6N7YQU8_9PSEU</name>
<feature type="transmembrane region" description="Helical" evidence="8">
    <location>
        <begin position="59"/>
        <end position="80"/>
    </location>
</feature>
<protein>
    <submittedName>
        <fullName evidence="10">ABC transporter permease subunit</fullName>
    </submittedName>
</protein>
<dbReference type="AlphaFoldDB" id="A0A6N7YQU8"/>
<dbReference type="EMBL" id="WMBA01000010">
    <property type="protein sequence ID" value="MTD54268.1"/>
    <property type="molecule type" value="Genomic_DNA"/>
</dbReference>
<evidence type="ECO:0000256" key="8">
    <source>
        <dbReference type="RuleBase" id="RU363032"/>
    </source>
</evidence>
<dbReference type="PANTHER" id="PTHR30614:SF0">
    <property type="entry name" value="L-CYSTINE TRANSPORT SYSTEM PERMEASE PROTEIN TCYL"/>
    <property type="match status" value="1"/>
</dbReference>
<proteinExistence type="inferred from homology"/>
<dbReference type="Pfam" id="PF00528">
    <property type="entry name" value="BPD_transp_1"/>
    <property type="match status" value="1"/>
</dbReference>
<dbReference type="InterPro" id="IPR010065">
    <property type="entry name" value="AA_ABC_transptr_permease_3TM"/>
</dbReference>
<dbReference type="Gene3D" id="1.10.3720.10">
    <property type="entry name" value="MetI-like"/>
    <property type="match status" value="1"/>
</dbReference>
<gene>
    <name evidence="10" type="ORF">GKO32_09815</name>
</gene>
<dbReference type="InterPro" id="IPR000515">
    <property type="entry name" value="MetI-like"/>
</dbReference>
<comment type="subcellular location">
    <subcellularLocation>
        <location evidence="1 8">Cell membrane</location>
        <topology evidence="1 8">Multi-pass membrane protein</topology>
    </subcellularLocation>
</comment>
<dbReference type="NCBIfam" id="TIGR01726">
    <property type="entry name" value="HEQRo_perm_3TM"/>
    <property type="match status" value="1"/>
</dbReference>
<accession>A0A6N7YQU8</accession>
<evidence type="ECO:0000256" key="5">
    <source>
        <dbReference type="ARBA" id="ARBA00022970"/>
    </source>
</evidence>
<evidence type="ECO:0000313" key="10">
    <source>
        <dbReference type="EMBL" id="MTD54268.1"/>
    </source>
</evidence>
<evidence type="ECO:0000256" key="2">
    <source>
        <dbReference type="ARBA" id="ARBA00022448"/>
    </source>
</evidence>
<dbReference type="Proteomes" id="UP000440096">
    <property type="component" value="Unassembled WGS sequence"/>
</dbReference>
<dbReference type="InterPro" id="IPR043429">
    <property type="entry name" value="ArtM/GltK/GlnP/TcyL/YhdX-like"/>
</dbReference>
<sequence>MGRCDVFSLWGQYAADFADGLKVTVELTGYGLVLAIALGVVLAAARLSRVRAIRAVATVYVETARATPALVVLFLVYYGLGELGVLWSAFWSAVAGLGCFYAALFCEIFRGGLEGVERGQHEAADALGLGRGQRLLRVILPQAFLPILLPATNTVADLIKDTSLVVVLGVAELTSHANNASSITYRPMDMFLLAGLMYFGVYLLISRTLTYWEAHVQRHRH</sequence>
<dbReference type="GO" id="GO:0043190">
    <property type="term" value="C:ATP-binding cassette (ABC) transporter complex"/>
    <property type="evidence" value="ECO:0007669"/>
    <property type="project" value="InterPro"/>
</dbReference>
<evidence type="ECO:0000256" key="7">
    <source>
        <dbReference type="ARBA" id="ARBA00023136"/>
    </source>
</evidence>
<comment type="caution">
    <text evidence="10">The sequence shown here is derived from an EMBL/GenBank/DDBJ whole genome shotgun (WGS) entry which is preliminary data.</text>
</comment>
<feature type="transmembrane region" description="Helical" evidence="8">
    <location>
        <begin position="191"/>
        <end position="212"/>
    </location>
</feature>
<evidence type="ECO:0000256" key="6">
    <source>
        <dbReference type="ARBA" id="ARBA00022989"/>
    </source>
</evidence>
<keyword evidence="5" id="KW-0029">Amino-acid transport</keyword>
<reference evidence="10 11" key="1">
    <citation type="submission" date="2019-11" db="EMBL/GenBank/DDBJ databases">
        <title>Draft genome of Amycolatopsis RM579.</title>
        <authorList>
            <person name="Duangmal K."/>
            <person name="Mingma R."/>
        </authorList>
    </citation>
    <scope>NUCLEOTIDE SEQUENCE [LARGE SCALE GENOMIC DNA]</scope>
    <source>
        <strain evidence="10 11">RM579</strain>
    </source>
</reference>